<evidence type="ECO:0000256" key="5">
    <source>
        <dbReference type="ARBA" id="ARBA00023163"/>
    </source>
</evidence>
<proteinExistence type="inferred from homology"/>
<keyword evidence="4" id="KW-0238">DNA-binding</keyword>
<dbReference type="Gene3D" id="1.10.10.1320">
    <property type="entry name" value="Anti-sigma factor, zinc-finger domain"/>
    <property type="match status" value="1"/>
</dbReference>
<dbReference type="InterPro" id="IPR036388">
    <property type="entry name" value="WH-like_DNA-bd_sf"/>
</dbReference>
<feature type="domain" description="Anti-sigma-K factor RskA N-terminal" evidence="7">
    <location>
        <begin position="442"/>
        <end position="489"/>
    </location>
</feature>
<evidence type="ECO:0000256" key="2">
    <source>
        <dbReference type="ARBA" id="ARBA00023015"/>
    </source>
</evidence>
<dbReference type="InterPro" id="IPR053877">
    <property type="entry name" value="RskA_N"/>
</dbReference>
<keyword evidence="2" id="KW-0805">Transcription regulation</keyword>
<evidence type="ECO:0000259" key="7">
    <source>
        <dbReference type="Pfam" id="PF22618"/>
    </source>
</evidence>
<dbReference type="Pfam" id="PF22618">
    <property type="entry name" value="RskA_N"/>
    <property type="match status" value="1"/>
</dbReference>
<dbReference type="RefSeq" id="WP_157101885.1">
    <property type="nucleotide sequence ID" value="NZ_VMSD01000003.1"/>
</dbReference>
<feature type="region of interest" description="Disordered" evidence="6">
    <location>
        <begin position="1"/>
        <end position="32"/>
    </location>
</feature>
<dbReference type="InterPro" id="IPR013324">
    <property type="entry name" value="RNA_pol_sigma_r3/r4-like"/>
</dbReference>
<gene>
    <name evidence="8" type="ORF">FNL39_103551</name>
</gene>
<reference evidence="8 9" key="1">
    <citation type="submission" date="2019-07" db="EMBL/GenBank/DDBJ databases">
        <title>Genomic Encyclopedia of Type Strains, Phase IV (KMG-IV): sequencing the most valuable type-strain genomes for metagenomic binning, comparative biology and taxonomic classification.</title>
        <authorList>
            <person name="Goeker M."/>
        </authorList>
    </citation>
    <scope>NUCLEOTIDE SEQUENCE [LARGE SCALE GENOMIC DNA]</scope>
    <source>
        <strain evidence="8 9">DSM 44831</strain>
    </source>
</reference>
<evidence type="ECO:0000256" key="6">
    <source>
        <dbReference type="SAM" id="MobiDB-lite"/>
    </source>
</evidence>
<dbReference type="SUPFAM" id="SSF88659">
    <property type="entry name" value="Sigma3 and sigma4 domains of RNA polymerase sigma factors"/>
    <property type="match status" value="1"/>
</dbReference>
<organism evidence="8 9">
    <name type="scientific">Nocardia caishijiensis</name>
    <dbReference type="NCBI Taxonomy" id="184756"/>
    <lineage>
        <taxon>Bacteria</taxon>
        <taxon>Bacillati</taxon>
        <taxon>Actinomycetota</taxon>
        <taxon>Actinomycetes</taxon>
        <taxon>Mycobacteriales</taxon>
        <taxon>Nocardiaceae</taxon>
        <taxon>Nocardia</taxon>
    </lineage>
</organism>
<dbReference type="Gene3D" id="1.10.10.10">
    <property type="entry name" value="Winged helix-like DNA-binding domain superfamily/Winged helix DNA-binding domain"/>
    <property type="match status" value="1"/>
</dbReference>
<dbReference type="InterPro" id="IPR039425">
    <property type="entry name" value="RNA_pol_sigma-70-like"/>
</dbReference>
<dbReference type="InterPro" id="IPR013325">
    <property type="entry name" value="RNA_pol_sigma_r2"/>
</dbReference>
<dbReference type="EMBL" id="VMSD01000003">
    <property type="protein sequence ID" value="KAF0847649.1"/>
    <property type="molecule type" value="Genomic_DNA"/>
</dbReference>
<evidence type="ECO:0000313" key="8">
    <source>
        <dbReference type="EMBL" id="KAF0847649.1"/>
    </source>
</evidence>
<sequence>MSGQRGSGMSPGRRGFGTAPPEIRPGPADREAVRELYRDTAPAAYGLALRILRRRGSAEEVVREGFQRLAASQWITAGTDNAPVRVPRHDLATPWGRSAFVANEPRTDLGVHPGGTDRAGGFDEDRAGSVDRRDDDGRWVHSVEGDRTGGPARSSGFDSSGAVNRSNGPGSADRWGRVDDSDRYGNADGRGHGRRFDETGQHDQPSRLDDEGRPDRAGRPDRPEYPRRPDHAGGRPDYASLHDPRLGFARRDAETGHHSRAGRMDRSGRGDYPDSCLPGGASLFDGTEPMPGAGRLVHAGLLDVAGHPDTAAPVGFTDPRAEADAVDTPAATGTRYAPTLHTRLLAQVHRLAIQRLRLDRNDRIDIPWLAASARLGFDPLDSRCEVFVLAYYGGRTYRSIARELGMRVPAVTRLLAEGIERLAHQRLVRVAARRPWTPPGSVLALADAYALDAVAELEHHHIENKLATTTTTGLAQFDARVGGVHELLAQLAADDRQPPPRTLEQRVLAAVDSQGRRGARAGRPPWLPRFGV</sequence>
<name>A0ABQ6YPC0_9NOCA</name>
<dbReference type="Proteomes" id="UP000798951">
    <property type="component" value="Unassembled WGS sequence"/>
</dbReference>
<protein>
    <recommendedName>
        <fullName evidence="7">Anti-sigma-K factor RskA N-terminal domain-containing protein</fullName>
    </recommendedName>
</protein>
<dbReference type="PANTHER" id="PTHR43133">
    <property type="entry name" value="RNA POLYMERASE ECF-TYPE SIGMA FACTO"/>
    <property type="match status" value="1"/>
</dbReference>
<dbReference type="InterPro" id="IPR041916">
    <property type="entry name" value="Anti_sigma_zinc_sf"/>
</dbReference>
<comment type="similarity">
    <text evidence="1">Belongs to the sigma-70 factor family. ECF subfamily.</text>
</comment>
<feature type="region of interest" description="Disordered" evidence="6">
    <location>
        <begin position="98"/>
        <end position="273"/>
    </location>
</feature>
<dbReference type="PANTHER" id="PTHR43133:SF8">
    <property type="entry name" value="RNA POLYMERASE SIGMA FACTOR HI_1459-RELATED"/>
    <property type="match status" value="1"/>
</dbReference>
<evidence type="ECO:0000256" key="1">
    <source>
        <dbReference type="ARBA" id="ARBA00010641"/>
    </source>
</evidence>
<evidence type="ECO:0000313" key="9">
    <source>
        <dbReference type="Proteomes" id="UP000798951"/>
    </source>
</evidence>
<keyword evidence="3" id="KW-0731">Sigma factor</keyword>
<keyword evidence="9" id="KW-1185">Reference proteome</keyword>
<feature type="compositionally biased region" description="Polar residues" evidence="6">
    <location>
        <begin position="156"/>
        <end position="169"/>
    </location>
</feature>
<dbReference type="SUPFAM" id="SSF88946">
    <property type="entry name" value="Sigma2 domain of RNA polymerase sigma factors"/>
    <property type="match status" value="1"/>
</dbReference>
<dbReference type="Gene3D" id="1.10.1740.10">
    <property type="match status" value="1"/>
</dbReference>
<evidence type="ECO:0000256" key="4">
    <source>
        <dbReference type="ARBA" id="ARBA00023125"/>
    </source>
</evidence>
<accession>A0ABQ6YPC0</accession>
<evidence type="ECO:0000256" key="3">
    <source>
        <dbReference type="ARBA" id="ARBA00023082"/>
    </source>
</evidence>
<feature type="compositionally biased region" description="Basic and acidic residues" evidence="6">
    <location>
        <begin position="174"/>
        <end position="272"/>
    </location>
</feature>
<keyword evidence="5" id="KW-0804">Transcription</keyword>
<feature type="compositionally biased region" description="Basic and acidic residues" evidence="6">
    <location>
        <begin position="120"/>
        <end position="147"/>
    </location>
</feature>
<comment type="caution">
    <text evidence="8">The sequence shown here is derived from an EMBL/GenBank/DDBJ whole genome shotgun (WGS) entry which is preliminary data.</text>
</comment>